<name>D0LSJ1_HALO1</name>
<evidence type="ECO:0000256" key="4">
    <source>
        <dbReference type="HAMAP-Rule" id="MF_00063"/>
    </source>
</evidence>
<comment type="subcellular location">
    <subcellularLocation>
        <location evidence="4">Cytoplasm</location>
    </subcellularLocation>
</comment>
<keyword evidence="8" id="KW-1185">Reference proteome</keyword>
<sequence>MSTASSQLPPPPAEDEHASGASASAADDTGRGDLSAWFDAERLAAKSAELERATPQEILAFALASFAPRVAISTAFGVEGCALLHMAVQIDPSVRVFTIDTGYLFDETQQLIERMRERLGIEIETFHPELSVAEQDERYGEALYTRDSDACCAMRKVEPTQRALRGLDAWIAGLRRDQGGATRAQLAILERYQRGDAEPLIKVHPLANWNRSDTWRYVLDNEVPYNPLLDQGYKSIGCWPCTRAVGADADERAGRWGGKKAECGIHTFLPRAPESGSADGDDSAD</sequence>
<dbReference type="InterPro" id="IPR002500">
    <property type="entry name" value="PAPS_reduct_dom"/>
</dbReference>
<feature type="active site" description="Nucleophile; cysteine thiosulfonate intermediate" evidence="4">
    <location>
        <position position="263"/>
    </location>
</feature>
<dbReference type="GO" id="GO:0070814">
    <property type="term" value="P:hydrogen sulfide biosynthetic process"/>
    <property type="evidence" value="ECO:0007669"/>
    <property type="project" value="UniProtKB-UniRule"/>
</dbReference>
<feature type="binding site" evidence="4">
    <location>
        <position position="241"/>
    </location>
    <ligand>
        <name>[4Fe-4S] cluster</name>
        <dbReference type="ChEBI" id="CHEBI:49883"/>
    </ligand>
</feature>
<gene>
    <name evidence="4" type="primary">cysH</name>
    <name evidence="7" type="ordered locus">Hoch_3188</name>
</gene>
<keyword evidence="4" id="KW-0408">Iron</keyword>
<keyword evidence="4" id="KW-0479">Metal-binding</keyword>
<comment type="catalytic activity">
    <reaction evidence="4">
        <text>[thioredoxin]-disulfide + sulfite + AMP + 2 H(+) = adenosine 5'-phosphosulfate + [thioredoxin]-dithiol</text>
        <dbReference type="Rhea" id="RHEA:21976"/>
        <dbReference type="Rhea" id="RHEA-COMP:10698"/>
        <dbReference type="Rhea" id="RHEA-COMP:10700"/>
        <dbReference type="ChEBI" id="CHEBI:15378"/>
        <dbReference type="ChEBI" id="CHEBI:17359"/>
        <dbReference type="ChEBI" id="CHEBI:29950"/>
        <dbReference type="ChEBI" id="CHEBI:50058"/>
        <dbReference type="ChEBI" id="CHEBI:58243"/>
        <dbReference type="ChEBI" id="CHEBI:456215"/>
        <dbReference type="EC" id="1.8.4.10"/>
    </reaction>
</comment>
<dbReference type="PANTHER" id="PTHR46509:SF1">
    <property type="entry name" value="PHOSPHOADENOSINE PHOSPHOSULFATE REDUCTASE"/>
    <property type="match status" value="1"/>
</dbReference>
<reference evidence="7 8" key="1">
    <citation type="journal article" date="2010" name="Stand. Genomic Sci.">
        <title>Complete genome sequence of Haliangium ochraceum type strain (SMP-2).</title>
        <authorList>
            <consortium name="US DOE Joint Genome Institute (JGI-PGF)"/>
            <person name="Ivanova N."/>
            <person name="Daum C."/>
            <person name="Lang E."/>
            <person name="Abt B."/>
            <person name="Kopitz M."/>
            <person name="Saunders E."/>
            <person name="Lapidus A."/>
            <person name="Lucas S."/>
            <person name="Glavina Del Rio T."/>
            <person name="Nolan M."/>
            <person name="Tice H."/>
            <person name="Copeland A."/>
            <person name="Cheng J.F."/>
            <person name="Chen F."/>
            <person name="Bruce D."/>
            <person name="Goodwin L."/>
            <person name="Pitluck S."/>
            <person name="Mavromatis K."/>
            <person name="Pati A."/>
            <person name="Mikhailova N."/>
            <person name="Chen A."/>
            <person name="Palaniappan K."/>
            <person name="Land M."/>
            <person name="Hauser L."/>
            <person name="Chang Y.J."/>
            <person name="Jeffries C.D."/>
            <person name="Detter J.C."/>
            <person name="Brettin T."/>
            <person name="Rohde M."/>
            <person name="Goker M."/>
            <person name="Bristow J."/>
            <person name="Markowitz V."/>
            <person name="Eisen J.A."/>
            <person name="Hugenholtz P."/>
            <person name="Kyrpides N.C."/>
            <person name="Klenk H.P."/>
        </authorList>
    </citation>
    <scope>NUCLEOTIDE SEQUENCE [LARGE SCALE GENOMIC DNA]</scope>
    <source>
        <strain evidence="8">DSM 14365 / CIP 107738 / JCM 11303 / AJ 13395 / SMP-2</strain>
    </source>
</reference>
<evidence type="ECO:0000256" key="5">
    <source>
        <dbReference type="SAM" id="MobiDB-lite"/>
    </source>
</evidence>
<dbReference type="InterPro" id="IPR014729">
    <property type="entry name" value="Rossmann-like_a/b/a_fold"/>
</dbReference>
<evidence type="ECO:0000313" key="8">
    <source>
        <dbReference type="Proteomes" id="UP000001880"/>
    </source>
</evidence>
<dbReference type="GO" id="GO:0046872">
    <property type="term" value="F:metal ion binding"/>
    <property type="evidence" value="ECO:0007669"/>
    <property type="project" value="UniProtKB-KW"/>
</dbReference>
<keyword evidence="4" id="KW-0963">Cytoplasm</keyword>
<comment type="similarity">
    <text evidence="1 4">Belongs to the PAPS reductase family. CysH subfamily.</text>
</comment>
<organism evidence="7 8">
    <name type="scientific">Haliangium ochraceum (strain DSM 14365 / JCM 11303 / SMP-2)</name>
    <dbReference type="NCBI Taxonomy" id="502025"/>
    <lineage>
        <taxon>Bacteria</taxon>
        <taxon>Pseudomonadati</taxon>
        <taxon>Myxococcota</taxon>
        <taxon>Polyangia</taxon>
        <taxon>Haliangiales</taxon>
        <taxon>Kofleriaceae</taxon>
        <taxon>Haliangium</taxon>
    </lineage>
</organism>
<evidence type="ECO:0000313" key="7">
    <source>
        <dbReference type="EMBL" id="ACY15690.1"/>
    </source>
</evidence>
<accession>D0LSJ1</accession>
<comment type="cofactor">
    <cofactor evidence="4">
        <name>[4Fe-4S] cluster</name>
        <dbReference type="ChEBI" id="CHEBI:49883"/>
    </cofactor>
    <text evidence="4">Binds 1 [4Fe-4S] cluster per subunit.</text>
</comment>
<dbReference type="AlphaFoldDB" id="D0LSJ1"/>
<dbReference type="HOGENOM" id="CLU_044089_2_1_7"/>
<evidence type="ECO:0000256" key="2">
    <source>
        <dbReference type="ARBA" id="ARBA00023002"/>
    </source>
</evidence>
<comment type="function">
    <text evidence="4">Catalyzes the formation of sulfite from adenosine 5'-phosphosulfate (APS) using thioredoxin as an electron donor.</text>
</comment>
<dbReference type="STRING" id="502025.Hoch_3188"/>
<dbReference type="EC" id="1.8.4.10" evidence="4"/>
<dbReference type="CDD" id="cd23945">
    <property type="entry name" value="PAPS_reductase"/>
    <property type="match status" value="1"/>
</dbReference>
<dbReference type="GO" id="GO:0019379">
    <property type="term" value="P:sulfate assimilation, phosphoadenylyl sulfate reduction by phosphoadenylyl-sulfate reductase (thioredoxin)"/>
    <property type="evidence" value="ECO:0007669"/>
    <property type="project" value="UniProtKB-UniRule"/>
</dbReference>
<dbReference type="EMBL" id="CP001804">
    <property type="protein sequence ID" value="ACY15690.1"/>
    <property type="molecule type" value="Genomic_DNA"/>
</dbReference>
<dbReference type="GO" id="GO:0004604">
    <property type="term" value="F:phosphoadenylyl-sulfate reductase (thioredoxin) activity"/>
    <property type="evidence" value="ECO:0007669"/>
    <property type="project" value="UniProtKB-UniRule"/>
</dbReference>
<dbReference type="GO" id="GO:0005737">
    <property type="term" value="C:cytoplasm"/>
    <property type="evidence" value="ECO:0007669"/>
    <property type="project" value="UniProtKB-SubCell"/>
</dbReference>
<dbReference type="SUPFAM" id="SSF52402">
    <property type="entry name" value="Adenine nucleotide alpha hydrolases-like"/>
    <property type="match status" value="1"/>
</dbReference>
<feature type="binding site" evidence="4">
    <location>
        <position position="151"/>
    </location>
    <ligand>
        <name>[4Fe-4S] cluster</name>
        <dbReference type="ChEBI" id="CHEBI:49883"/>
    </ligand>
</feature>
<dbReference type="OrthoDB" id="9794018at2"/>
<evidence type="ECO:0000259" key="6">
    <source>
        <dbReference type="Pfam" id="PF01507"/>
    </source>
</evidence>
<evidence type="ECO:0000256" key="3">
    <source>
        <dbReference type="ARBA" id="ARBA00024327"/>
    </source>
</evidence>
<evidence type="ECO:0000256" key="1">
    <source>
        <dbReference type="ARBA" id="ARBA00009732"/>
    </source>
</evidence>
<dbReference type="InterPro" id="IPR004511">
    <property type="entry name" value="PAPS/APS_Rdtase"/>
</dbReference>
<dbReference type="KEGG" id="hoh:Hoch_3188"/>
<dbReference type="NCBIfam" id="TIGR00434">
    <property type="entry name" value="cysH"/>
    <property type="match status" value="1"/>
</dbReference>
<dbReference type="PIRSF" id="PIRSF000857">
    <property type="entry name" value="PAPS_reductase"/>
    <property type="match status" value="1"/>
</dbReference>
<dbReference type="PANTHER" id="PTHR46509">
    <property type="entry name" value="PHOSPHOADENOSINE PHOSPHOSULFATE REDUCTASE"/>
    <property type="match status" value="1"/>
</dbReference>
<keyword evidence="4" id="KW-0411">Iron-sulfur</keyword>
<dbReference type="Proteomes" id="UP000001880">
    <property type="component" value="Chromosome"/>
</dbReference>
<dbReference type="HAMAP" id="MF_00063">
    <property type="entry name" value="CysH"/>
    <property type="match status" value="1"/>
</dbReference>
<keyword evidence="2 4" id="KW-0560">Oxidoreductase</keyword>
<proteinExistence type="inferred from homology"/>
<dbReference type="Pfam" id="PF01507">
    <property type="entry name" value="PAPS_reduct"/>
    <property type="match status" value="1"/>
</dbReference>
<feature type="binding site" evidence="4">
    <location>
        <position position="152"/>
    </location>
    <ligand>
        <name>[4Fe-4S] cluster</name>
        <dbReference type="ChEBI" id="CHEBI:49883"/>
    </ligand>
</feature>
<feature type="domain" description="Phosphoadenosine phosphosulphate reductase" evidence="6">
    <location>
        <begin position="70"/>
        <end position="244"/>
    </location>
</feature>
<comment type="pathway">
    <text evidence="3 4">Sulfur metabolism; hydrogen sulfide biosynthesis; sulfite from sulfate.</text>
</comment>
<dbReference type="NCBIfam" id="NF002537">
    <property type="entry name" value="PRK02090.1"/>
    <property type="match status" value="1"/>
</dbReference>
<dbReference type="Gene3D" id="3.40.50.620">
    <property type="entry name" value="HUPs"/>
    <property type="match status" value="1"/>
</dbReference>
<protein>
    <recommendedName>
        <fullName evidence="4">Adenosine 5'-phosphosulfate reductase</fullName>
        <shortName evidence="4">APS reductase</shortName>
        <ecNumber evidence="4">1.8.4.10</ecNumber>
    </recommendedName>
    <alternativeName>
        <fullName evidence="4">5'-adenylylsulfate reductase</fullName>
    </alternativeName>
    <alternativeName>
        <fullName evidence="4">Thioredoxin-dependent 5'-adenylylsulfate reductase</fullName>
    </alternativeName>
</protein>
<dbReference type="RefSeq" id="WP_012828290.1">
    <property type="nucleotide sequence ID" value="NC_013440.1"/>
</dbReference>
<dbReference type="GO" id="GO:0043866">
    <property type="term" value="F:adenylyl-sulfate reductase (thioredoxin) activity"/>
    <property type="evidence" value="ECO:0007669"/>
    <property type="project" value="UniProtKB-EC"/>
</dbReference>
<dbReference type="eggNOG" id="COG0175">
    <property type="taxonomic scope" value="Bacteria"/>
</dbReference>
<dbReference type="GO" id="GO:0051539">
    <property type="term" value="F:4 iron, 4 sulfur cluster binding"/>
    <property type="evidence" value="ECO:0007669"/>
    <property type="project" value="UniProtKB-UniRule"/>
</dbReference>
<feature type="binding site" evidence="4">
    <location>
        <position position="238"/>
    </location>
    <ligand>
        <name>[4Fe-4S] cluster</name>
        <dbReference type="ChEBI" id="CHEBI:49883"/>
    </ligand>
</feature>
<feature type="region of interest" description="Disordered" evidence="5">
    <location>
        <begin position="1"/>
        <end position="30"/>
    </location>
</feature>